<dbReference type="InterPro" id="IPR050469">
    <property type="entry name" value="Diguanylate_Cyclase"/>
</dbReference>
<dbReference type="RefSeq" id="WP_248210719.1">
    <property type="nucleotide sequence ID" value="NZ_JALNMH010000013.1"/>
</dbReference>
<keyword evidence="3" id="KW-0597">Phosphoprotein</keyword>
<evidence type="ECO:0000259" key="4">
    <source>
        <dbReference type="PROSITE" id="PS50110"/>
    </source>
</evidence>
<dbReference type="NCBIfam" id="TIGR00254">
    <property type="entry name" value="GGDEF"/>
    <property type="match status" value="1"/>
</dbReference>
<dbReference type="EMBL" id="JALNMH010000013">
    <property type="protein sequence ID" value="MCK7594995.1"/>
    <property type="molecule type" value="Genomic_DNA"/>
</dbReference>
<protein>
    <recommendedName>
        <fullName evidence="1">diguanylate cyclase</fullName>
        <ecNumber evidence="1">2.7.7.65</ecNumber>
    </recommendedName>
</protein>
<dbReference type="SUPFAM" id="SSF52172">
    <property type="entry name" value="CheY-like"/>
    <property type="match status" value="1"/>
</dbReference>
<sequence length="315" mass="33938">MTDTQFPRATRRPLILVVDDDPTLSQFVEVVLKAEGSVRSVSSGEAALELCSELHPDLILLDFELPGLGGLEVCQQLKTHDATRSIPVVFITAHHTPEVEDRCWEAGAVDFVVKPLHARTLANRVKAHLTLKAQADLLRELAFKDALTGIANRRYFHERIEAEVGRARRLGTPLSMLLVDVDHFKAFNDLYGHAAGDACLVQVAAALRSAIHRPTDIVARIGGEEFGCLLPDTALGNACTVAERLREAVASLGLPHEGSATADRVTISVGVAEIDLGGGQGIRGWLADADARLYRAKHLGRDQVCATLEPATGNG</sequence>
<evidence type="ECO:0000256" key="2">
    <source>
        <dbReference type="ARBA" id="ARBA00034247"/>
    </source>
</evidence>
<comment type="catalytic activity">
    <reaction evidence="2">
        <text>2 GTP = 3',3'-c-di-GMP + 2 diphosphate</text>
        <dbReference type="Rhea" id="RHEA:24898"/>
        <dbReference type="ChEBI" id="CHEBI:33019"/>
        <dbReference type="ChEBI" id="CHEBI:37565"/>
        <dbReference type="ChEBI" id="CHEBI:58805"/>
        <dbReference type="EC" id="2.7.7.65"/>
    </reaction>
</comment>
<feature type="domain" description="Response regulatory" evidence="4">
    <location>
        <begin position="14"/>
        <end position="129"/>
    </location>
</feature>
<dbReference type="PROSITE" id="PS50110">
    <property type="entry name" value="RESPONSE_REGULATORY"/>
    <property type="match status" value="1"/>
</dbReference>
<evidence type="ECO:0000256" key="1">
    <source>
        <dbReference type="ARBA" id="ARBA00012528"/>
    </source>
</evidence>
<reference evidence="6" key="1">
    <citation type="submission" date="2022-04" db="EMBL/GenBank/DDBJ databases">
        <title>Lysobacter sp. CAU 1642 isolated from sea sand.</title>
        <authorList>
            <person name="Kim W."/>
        </authorList>
    </citation>
    <scope>NUCLEOTIDE SEQUENCE</scope>
    <source>
        <strain evidence="6">CAU 1642</strain>
    </source>
</reference>
<dbReference type="PANTHER" id="PTHR45138">
    <property type="entry name" value="REGULATORY COMPONENTS OF SENSORY TRANSDUCTION SYSTEM"/>
    <property type="match status" value="1"/>
</dbReference>
<feature type="modified residue" description="4-aspartylphosphate" evidence="3">
    <location>
        <position position="62"/>
    </location>
</feature>
<dbReference type="SMART" id="SM00267">
    <property type="entry name" value="GGDEF"/>
    <property type="match status" value="1"/>
</dbReference>
<keyword evidence="7" id="KW-1185">Reference proteome</keyword>
<keyword evidence="6" id="KW-0808">Transferase</keyword>
<gene>
    <name evidence="6" type="ORF">M0G41_15100</name>
</gene>
<dbReference type="InterPro" id="IPR029787">
    <property type="entry name" value="Nucleotide_cyclase"/>
</dbReference>
<dbReference type="Pfam" id="PF00072">
    <property type="entry name" value="Response_reg"/>
    <property type="match status" value="1"/>
</dbReference>
<dbReference type="EC" id="2.7.7.65" evidence="1"/>
<organism evidence="6 7">
    <name type="scientific">Pseudomarimonas salicorniae</name>
    <dbReference type="NCBI Taxonomy" id="2933270"/>
    <lineage>
        <taxon>Bacteria</taxon>
        <taxon>Pseudomonadati</taxon>
        <taxon>Pseudomonadota</taxon>
        <taxon>Gammaproteobacteria</taxon>
        <taxon>Lysobacterales</taxon>
        <taxon>Lysobacteraceae</taxon>
        <taxon>Pseudomarimonas</taxon>
    </lineage>
</organism>
<evidence type="ECO:0000313" key="7">
    <source>
        <dbReference type="Proteomes" id="UP001431449"/>
    </source>
</evidence>
<dbReference type="CDD" id="cd01949">
    <property type="entry name" value="GGDEF"/>
    <property type="match status" value="1"/>
</dbReference>
<comment type="caution">
    <text evidence="6">The sequence shown here is derived from an EMBL/GenBank/DDBJ whole genome shotgun (WGS) entry which is preliminary data.</text>
</comment>
<evidence type="ECO:0000259" key="5">
    <source>
        <dbReference type="PROSITE" id="PS50887"/>
    </source>
</evidence>
<dbReference type="Gene3D" id="3.30.70.270">
    <property type="match status" value="1"/>
</dbReference>
<evidence type="ECO:0000313" key="6">
    <source>
        <dbReference type="EMBL" id="MCK7594995.1"/>
    </source>
</evidence>
<dbReference type="Gene3D" id="3.40.50.2300">
    <property type="match status" value="1"/>
</dbReference>
<dbReference type="InterPro" id="IPR000160">
    <property type="entry name" value="GGDEF_dom"/>
</dbReference>
<dbReference type="InterPro" id="IPR011006">
    <property type="entry name" value="CheY-like_superfamily"/>
</dbReference>
<dbReference type="Proteomes" id="UP001431449">
    <property type="component" value="Unassembled WGS sequence"/>
</dbReference>
<dbReference type="CDD" id="cd00156">
    <property type="entry name" value="REC"/>
    <property type="match status" value="1"/>
</dbReference>
<accession>A0ABT0GKB1</accession>
<dbReference type="Pfam" id="PF00990">
    <property type="entry name" value="GGDEF"/>
    <property type="match status" value="1"/>
</dbReference>
<name>A0ABT0GKB1_9GAMM</name>
<dbReference type="PANTHER" id="PTHR45138:SF9">
    <property type="entry name" value="DIGUANYLATE CYCLASE DGCM-RELATED"/>
    <property type="match status" value="1"/>
</dbReference>
<dbReference type="PROSITE" id="PS50887">
    <property type="entry name" value="GGDEF"/>
    <property type="match status" value="1"/>
</dbReference>
<evidence type="ECO:0000256" key="3">
    <source>
        <dbReference type="PROSITE-ProRule" id="PRU00169"/>
    </source>
</evidence>
<dbReference type="InterPro" id="IPR043128">
    <property type="entry name" value="Rev_trsase/Diguanyl_cyclase"/>
</dbReference>
<dbReference type="SUPFAM" id="SSF55073">
    <property type="entry name" value="Nucleotide cyclase"/>
    <property type="match status" value="1"/>
</dbReference>
<proteinExistence type="predicted"/>
<feature type="domain" description="GGDEF" evidence="5">
    <location>
        <begin position="172"/>
        <end position="309"/>
    </location>
</feature>
<dbReference type="InterPro" id="IPR001789">
    <property type="entry name" value="Sig_transdc_resp-reg_receiver"/>
</dbReference>
<dbReference type="GO" id="GO:0052621">
    <property type="term" value="F:diguanylate cyclase activity"/>
    <property type="evidence" value="ECO:0007669"/>
    <property type="project" value="UniProtKB-EC"/>
</dbReference>
<dbReference type="SMART" id="SM00448">
    <property type="entry name" value="REC"/>
    <property type="match status" value="1"/>
</dbReference>
<keyword evidence="6" id="KW-0548">Nucleotidyltransferase</keyword>